<feature type="binding site" evidence="10">
    <location>
        <position position="290"/>
    </location>
    <ligand>
        <name>Zn(2+)</name>
        <dbReference type="ChEBI" id="CHEBI:29105"/>
    </ligand>
</feature>
<dbReference type="PROSITE" id="PS51721">
    <property type="entry name" value="G_CP"/>
    <property type="match status" value="1"/>
</dbReference>
<keyword evidence="9 10" id="KW-0342">GTP-binding</keyword>
<evidence type="ECO:0000256" key="3">
    <source>
        <dbReference type="ARBA" id="ARBA00022723"/>
    </source>
</evidence>
<evidence type="ECO:0000313" key="14">
    <source>
        <dbReference type="Proteomes" id="UP000199208"/>
    </source>
</evidence>
<dbReference type="GO" id="GO:0003924">
    <property type="term" value="F:GTPase activity"/>
    <property type="evidence" value="ECO:0007669"/>
    <property type="project" value="UniProtKB-UniRule"/>
</dbReference>
<evidence type="ECO:0000256" key="10">
    <source>
        <dbReference type="HAMAP-Rule" id="MF_01820"/>
    </source>
</evidence>
<name>A0A1G5RVA3_9FIRM</name>
<dbReference type="PROSITE" id="PS50936">
    <property type="entry name" value="ENGC_GTPASE"/>
    <property type="match status" value="1"/>
</dbReference>
<evidence type="ECO:0000256" key="9">
    <source>
        <dbReference type="ARBA" id="ARBA00023134"/>
    </source>
</evidence>
<keyword evidence="7 10" id="KW-0862">Zinc</keyword>
<evidence type="ECO:0000256" key="2">
    <source>
        <dbReference type="ARBA" id="ARBA00022517"/>
    </source>
</evidence>
<dbReference type="HAMAP" id="MF_01820">
    <property type="entry name" value="GTPase_RsgA"/>
    <property type="match status" value="1"/>
</dbReference>
<protein>
    <recommendedName>
        <fullName evidence="10">Small ribosomal subunit biogenesis GTPase RsgA</fullName>
        <ecNumber evidence="10">3.6.1.-</ecNumber>
    </recommendedName>
</protein>
<feature type="domain" description="CP-type G" evidence="12">
    <location>
        <begin position="103"/>
        <end position="261"/>
    </location>
</feature>
<keyword evidence="3 10" id="KW-0479">Metal-binding</keyword>
<dbReference type="GO" id="GO:0019843">
    <property type="term" value="F:rRNA binding"/>
    <property type="evidence" value="ECO:0007669"/>
    <property type="project" value="UniProtKB-KW"/>
</dbReference>
<dbReference type="InterPro" id="IPR004881">
    <property type="entry name" value="Ribosome_biogen_GTPase_RsgA"/>
</dbReference>
<keyword evidence="5 10" id="KW-0547">Nucleotide-binding</keyword>
<dbReference type="AlphaFoldDB" id="A0A1G5RVA3"/>
<dbReference type="PANTHER" id="PTHR32120:SF10">
    <property type="entry name" value="SMALL RIBOSOMAL SUBUNIT BIOGENESIS GTPASE RSGA"/>
    <property type="match status" value="1"/>
</dbReference>
<organism evidence="13 14">
    <name type="scientific">Acidaminobacter hydrogenoformans DSM 2784</name>
    <dbReference type="NCBI Taxonomy" id="1120920"/>
    <lineage>
        <taxon>Bacteria</taxon>
        <taxon>Bacillati</taxon>
        <taxon>Bacillota</taxon>
        <taxon>Clostridia</taxon>
        <taxon>Peptostreptococcales</taxon>
        <taxon>Acidaminobacteraceae</taxon>
        <taxon>Acidaminobacter</taxon>
    </lineage>
</organism>
<dbReference type="Gene3D" id="3.40.50.300">
    <property type="entry name" value="P-loop containing nucleotide triphosphate hydrolases"/>
    <property type="match status" value="1"/>
</dbReference>
<dbReference type="GO" id="GO:0005525">
    <property type="term" value="F:GTP binding"/>
    <property type="evidence" value="ECO:0007669"/>
    <property type="project" value="UniProtKB-UniRule"/>
</dbReference>
<feature type="binding site" evidence="10">
    <location>
        <begin position="151"/>
        <end position="154"/>
    </location>
    <ligand>
        <name>GTP</name>
        <dbReference type="ChEBI" id="CHEBI:37565"/>
    </ligand>
</feature>
<evidence type="ECO:0000256" key="5">
    <source>
        <dbReference type="ARBA" id="ARBA00022741"/>
    </source>
</evidence>
<keyword evidence="6 10" id="KW-0378">Hydrolase</keyword>
<evidence type="ECO:0000313" key="13">
    <source>
        <dbReference type="EMBL" id="SCZ77650.1"/>
    </source>
</evidence>
<dbReference type="PANTHER" id="PTHR32120">
    <property type="entry name" value="SMALL RIBOSOMAL SUBUNIT BIOGENESIS GTPASE RSGA"/>
    <property type="match status" value="1"/>
</dbReference>
<dbReference type="InterPro" id="IPR010914">
    <property type="entry name" value="RsgA_GTPase_dom"/>
</dbReference>
<comment type="similarity">
    <text evidence="10">Belongs to the TRAFAC class YlqF/YawG GTPase family. RsgA subfamily.</text>
</comment>
<evidence type="ECO:0000256" key="8">
    <source>
        <dbReference type="ARBA" id="ARBA00022884"/>
    </source>
</evidence>
<dbReference type="GO" id="GO:0042274">
    <property type="term" value="P:ribosomal small subunit biogenesis"/>
    <property type="evidence" value="ECO:0007669"/>
    <property type="project" value="UniProtKB-UniRule"/>
</dbReference>
<reference evidence="13 14" key="1">
    <citation type="submission" date="2016-10" db="EMBL/GenBank/DDBJ databases">
        <authorList>
            <person name="de Groot N.N."/>
        </authorList>
    </citation>
    <scope>NUCLEOTIDE SEQUENCE [LARGE SCALE GENOMIC DNA]</scope>
    <source>
        <strain evidence="13 14">DSM 2784</strain>
    </source>
</reference>
<dbReference type="CDD" id="cd01854">
    <property type="entry name" value="YjeQ_EngC"/>
    <property type="match status" value="1"/>
</dbReference>
<keyword evidence="14" id="KW-1185">Reference proteome</keyword>
<keyword evidence="8 10" id="KW-0694">RNA-binding</keyword>
<feature type="binding site" evidence="10">
    <location>
        <position position="285"/>
    </location>
    <ligand>
        <name>Zn(2+)</name>
        <dbReference type="ChEBI" id="CHEBI:29105"/>
    </ligand>
</feature>
<dbReference type="Pfam" id="PF03193">
    <property type="entry name" value="RsgA_GTPase"/>
    <property type="match status" value="1"/>
</dbReference>
<accession>A0A1G5RVA3</accession>
<gene>
    <name evidence="10" type="primary">rsgA</name>
    <name evidence="13" type="ORF">SAMN03080599_00848</name>
</gene>
<dbReference type="InterPro" id="IPR027417">
    <property type="entry name" value="P-loop_NTPase"/>
</dbReference>
<dbReference type="RefSeq" id="WP_170829283.1">
    <property type="nucleotide sequence ID" value="NZ_FMWL01000003.1"/>
</dbReference>
<evidence type="ECO:0000256" key="6">
    <source>
        <dbReference type="ARBA" id="ARBA00022801"/>
    </source>
</evidence>
<dbReference type="EC" id="3.6.1.-" evidence="10"/>
<keyword evidence="1 10" id="KW-0963">Cytoplasm</keyword>
<dbReference type="SUPFAM" id="SSF52540">
    <property type="entry name" value="P-loop containing nucleoside triphosphate hydrolases"/>
    <property type="match status" value="1"/>
</dbReference>
<proteinExistence type="inferred from homology"/>
<evidence type="ECO:0000256" key="4">
    <source>
        <dbReference type="ARBA" id="ARBA00022730"/>
    </source>
</evidence>
<keyword evidence="2 10" id="KW-0690">Ribosome biogenesis</keyword>
<dbReference type="GO" id="GO:0005737">
    <property type="term" value="C:cytoplasm"/>
    <property type="evidence" value="ECO:0007669"/>
    <property type="project" value="UniProtKB-SubCell"/>
</dbReference>
<comment type="cofactor">
    <cofactor evidence="10">
        <name>Zn(2+)</name>
        <dbReference type="ChEBI" id="CHEBI:29105"/>
    </cofactor>
    <text evidence="10">Binds 1 zinc ion per subunit.</text>
</comment>
<evidence type="ECO:0000256" key="7">
    <source>
        <dbReference type="ARBA" id="ARBA00022833"/>
    </source>
</evidence>
<feature type="binding site" evidence="10">
    <location>
        <begin position="203"/>
        <end position="211"/>
    </location>
    <ligand>
        <name>GTP</name>
        <dbReference type="ChEBI" id="CHEBI:37565"/>
    </ligand>
</feature>
<comment type="subunit">
    <text evidence="10">Monomer. Associates with 30S ribosomal subunit, binds 16S rRNA.</text>
</comment>
<sequence>MNQTSMTFYMDNRLKSEWLRTFGDTLEPARVTASYGRAWRVVSAKGEMQADLTGRFRHNALTPSDFPVTGDYVGLKFSEDQTLALIDGLIERRSALIRKAAGTAFVEQVVAANFDYVLIAMPVEANMRLNTIERYLSAAWDSGGVPVILLTKRDLCPEWETVVSDLKVRLHGVDIVAISALQGEGLEALSPWLYPGCTLALIGASGVGKSSLVNALTHQATMKVNEVRSGDGKGRHTTTHRELIQLPGGAYLLDTPGMREFGLWRTEGSGLENTFEEIEVLAEHCRFKDCRHIDEPGCAVLKAIASHQLDQRVLDHYLKLQREAKYIESKTDPQVRNEIRNKWKTIHKQLRQDPYLTRKK</sequence>
<comment type="subcellular location">
    <subcellularLocation>
        <location evidence="10">Cytoplasm</location>
    </subcellularLocation>
</comment>
<dbReference type="EMBL" id="FMWL01000003">
    <property type="protein sequence ID" value="SCZ77650.1"/>
    <property type="molecule type" value="Genomic_DNA"/>
</dbReference>
<feature type="binding site" evidence="10">
    <location>
        <position position="298"/>
    </location>
    <ligand>
        <name>Zn(2+)</name>
        <dbReference type="ChEBI" id="CHEBI:29105"/>
    </ligand>
</feature>
<dbReference type="NCBIfam" id="TIGR00157">
    <property type="entry name" value="ribosome small subunit-dependent GTPase A"/>
    <property type="match status" value="1"/>
</dbReference>
<comment type="function">
    <text evidence="10">One of several proteins that assist in the late maturation steps of the functional core of the 30S ribosomal subunit. Helps release RbfA from mature subunits. May play a role in the assembly of ribosomal proteins into the subunit. Circularly permuted GTPase that catalyzes slow GTP hydrolysis, GTPase activity is stimulated by the 30S ribosomal subunit.</text>
</comment>
<dbReference type="Proteomes" id="UP000199208">
    <property type="component" value="Unassembled WGS sequence"/>
</dbReference>
<evidence type="ECO:0000256" key="1">
    <source>
        <dbReference type="ARBA" id="ARBA00022490"/>
    </source>
</evidence>
<evidence type="ECO:0000259" key="11">
    <source>
        <dbReference type="PROSITE" id="PS50936"/>
    </source>
</evidence>
<feature type="domain" description="EngC GTPase" evidence="11">
    <location>
        <begin position="112"/>
        <end position="259"/>
    </location>
</feature>
<evidence type="ECO:0000259" key="12">
    <source>
        <dbReference type="PROSITE" id="PS51721"/>
    </source>
</evidence>
<dbReference type="Gene3D" id="1.10.40.50">
    <property type="entry name" value="Probable gtpase engc, domain 3"/>
    <property type="match status" value="1"/>
</dbReference>
<feature type="binding site" evidence="10">
    <location>
        <position position="292"/>
    </location>
    <ligand>
        <name>Zn(2+)</name>
        <dbReference type="ChEBI" id="CHEBI:29105"/>
    </ligand>
</feature>
<keyword evidence="4 10" id="KW-0699">rRNA-binding</keyword>
<dbReference type="InterPro" id="IPR030378">
    <property type="entry name" value="G_CP_dom"/>
</dbReference>
<dbReference type="STRING" id="1120920.SAMN03080599_00848"/>
<dbReference type="GO" id="GO:0046872">
    <property type="term" value="F:metal ion binding"/>
    <property type="evidence" value="ECO:0007669"/>
    <property type="project" value="UniProtKB-KW"/>
</dbReference>